<sequence>MRQKQDIKKWYALQSSSFPSHQSDRAFSPTRADQTPPKRTSNSVAGKLTPQASQTSTSSEDPEESEESEESGESEESEESEGTLRRSGKTSIKPAIDAATGDGQRIPDNNAIADAARYAIRQAKRSINTSPIPMMKAIAKEARAQLSYANEMRKLGLRGPDWTSKREILEEIIYLADSEVQGLMYENLRRRTNPDGPEGFLFVPVPGRPGWMRSNFGSSIPRTSGGSSRGVQKKAADGQAETASATAAPAPSVAGSSSRRSGPPPNVEVIEIEDD</sequence>
<dbReference type="EMBL" id="JAUEPP010000003">
    <property type="protein sequence ID" value="KAK3347651.1"/>
    <property type="molecule type" value="Genomic_DNA"/>
</dbReference>
<accession>A0AAE0JHA7</accession>
<evidence type="ECO:0000313" key="2">
    <source>
        <dbReference type="EMBL" id="KAK3347651.1"/>
    </source>
</evidence>
<keyword evidence="3" id="KW-1185">Reference proteome</keyword>
<dbReference type="Proteomes" id="UP001278500">
    <property type="component" value="Unassembled WGS sequence"/>
</dbReference>
<proteinExistence type="predicted"/>
<feature type="compositionally biased region" description="Low complexity" evidence="1">
    <location>
        <begin position="242"/>
        <end position="261"/>
    </location>
</feature>
<feature type="region of interest" description="Disordered" evidence="1">
    <location>
        <begin position="213"/>
        <end position="275"/>
    </location>
</feature>
<name>A0AAE0JHA7_9PEZI</name>
<feature type="region of interest" description="Disordered" evidence="1">
    <location>
        <begin position="1"/>
        <end position="108"/>
    </location>
</feature>
<feature type="compositionally biased region" description="Polar residues" evidence="1">
    <location>
        <begin position="31"/>
        <end position="55"/>
    </location>
</feature>
<reference evidence="2" key="1">
    <citation type="journal article" date="2023" name="Mol. Phylogenet. Evol.">
        <title>Genome-scale phylogeny and comparative genomics of the fungal order Sordariales.</title>
        <authorList>
            <person name="Hensen N."/>
            <person name="Bonometti L."/>
            <person name="Westerberg I."/>
            <person name="Brannstrom I.O."/>
            <person name="Guillou S."/>
            <person name="Cros-Aarteil S."/>
            <person name="Calhoun S."/>
            <person name="Haridas S."/>
            <person name="Kuo A."/>
            <person name="Mondo S."/>
            <person name="Pangilinan J."/>
            <person name="Riley R."/>
            <person name="LaButti K."/>
            <person name="Andreopoulos B."/>
            <person name="Lipzen A."/>
            <person name="Chen C."/>
            <person name="Yan M."/>
            <person name="Daum C."/>
            <person name="Ng V."/>
            <person name="Clum A."/>
            <person name="Steindorff A."/>
            <person name="Ohm R.A."/>
            <person name="Martin F."/>
            <person name="Silar P."/>
            <person name="Natvig D.O."/>
            <person name="Lalanne C."/>
            <person name="Gautier V."/>
            <person name="Ament-Velasquez S.L."/>
            <person name="Kruys A."/>
            <person name="Hutchinson M.I."/>
            <person name="Powell A.J."/>
            <person name="Barry K."/>
            <person name="Miller A.N."/>
            <person name="Grigoriev I.V."/>
            <person name="Debuchy R."/>
            <person name="Gladieux P."/>
            <person name="Hiltunen Thoren M."/>
            <person name="Johannesson H."/>
        </authorList>
    </citation>
    <scope>NUCLEOTIDE SEQUENCE</scope>
    <source>
        <strain evidence="2">CBS 560.94</strain>
    </source>
</reference>
<protein>
    <submittedName>
        <fullName evidence="2">Uncharacterized protein</fullName>
    </submittedName>
</protein>
<dbReference type="GeneID" id="87867616"/>
<gene>
    <name evidence="2" type="ORF">B0H65DRAFT_570711</name>
</gene>
<evidence type="ECO:0000256" key="1">
    <source>
        <dbReference type="SAM" id="MobiDB-lite"/>
    </source>
</evidence>
<reference evidence="2" key="2">
    <citation type="submission" date="2023-06" db="EMBL/GenBank/DDBJ databases">
        <authorList>
            <consortium name="Lawrence Berkeley National Laboratory"/>
            <person name="Haridas S."/>
            <person name="Hensen N."/>
            <person name="Bonometti L."/>
            <person name="Westerberg I."/>
            <person name="Brannstrom I.O."/>
            <person name="Guillou S."/>
            <person name="Cros-Aarteil S."/>
            <person name="Calhoun S."/>
            <person name="Kuo A."/>
            <person name="Mondo S."/>
            <person name="Pangilinan J."/>
            <person name="Riley R."/>
            <person name="Labutti K."/>
            <person name="Andreopoulos B."/>
            <person name="Lipzen A."/>
            <person name="Chen C."/>
            <person name="Yanf M."/>
            <person name="Daum C."/>
            <person name="Ng V."/>
            <person name="Clum A."/>
            <person name="Steindorff A."/>
            <person name="Ohm R."/>
            <person name="Martin F."/>
            <person name="Silar P."/>
            <person name="Natvig D."/>
            <person name="Lalanne C."/>
            <person name="Gautier V."/>
            <person name="Ament-Velasquez S.L."/>
            <person name="Kruys A."/>
            <person name="Hutchinson M.I."/>
            <person name="Powell A.J."/>
            <person name="Barry K."/>
            <person name="Miller A.N."/>
            <person name="Grigoriev I.V."/>
            <person name="Debuchy R."/>
            <person name="Gladieux P."/>
            <person name="Thoren M.H."/>
            <person name="Johannesson H."/>
        </authorList>
    </citation>
    <scope>NUCLEOTIDE SEQUENCE</scope>
    <source>
        <strain evidence="2">CBS 560.94</strain>
    </source>
</reference>
<dbReference type="AlphaFoldDB" id="A0AAE0JHA7"/>
<comment type="caution">
    <text evidence="2">The sequence shown here is derived from an EMBL/GenBank/DDBJ whole genome shotgun (WGS) entry which is preliminary data.</text>
</comment>
<evidence type="ECO:0000313" key="3">
    <source>
        <dbReference type="Proteomes" id="UP001278500"/>
    </source>
</evidence>
<organism evidence="2 3">
    <name type="scientific">Neurospora tetraspora</name>
    <dbReference type="NCBI Taxonomy" id="94610"/>
    <lineage>
        <taxon>Eukaryota</taxon>
        <taxon>Fungi</taxon>
        <taxon>Dikarya</taxon>
        <taxon>Ascomycota</taxon>
        <taxon>Pezizomycotina</taxon>
        <taxon>Sordariomycetes</taxon>
        <taxon>Sordariomycetidae</taxon>
        <taxon>Sordariales</taxon>
        <taxon>Sordariaceae</taxon>
        <taxon>Neurospora</taxon>
    </lineage>
</organism>
<feature type="compositionally biased region" description="Polar residues" evidence="1">
    <location>
        <begin position="215"/>
        <end position="230"/>
    </location>
</feature>
<dbReference type="RefSeq" id="XP_062682733.1">
    <property type="nucleotide sequence ID" value="XM_062830462.1"/>
</dbReference>
<feature type="compositionally biased region" description="Acidic residues" evidence="1">
    <location>
        <begin position="60"/>
        <end position="81"/>
    </location>
</feature>